<name>A0ABX0QQC5_9BACT</name>
<dbReference type="Gene3D" id="3.40.50.10350">
    <property type="entry name" value="Glycerate kinase, domain 1"/>
    <property type="match status" value="1"/>
</dbReference>
<dbReference type="SUPFAM" id="SSF110738">
    <property type="entry name" value="Glycerate kinase I"/>
    <property type="match status" value="1"/>
</dbReference>
<dbReference type="GO" id="GO:0016301">
    <property type="term" value="F:kinase activity"/>
    <property type="evidence" value="ECO:0007669"/>
    <property type="project" value="UniProtKB-KW"/>
</dbReference>
<dbReference type="InterPro" id="IPR018193">
    <property type="entry name" value="Glyc_kinase_flavodox-like_fold"/>
</dbReference>
<organism evidence="5 6">
    <name type="scientific">Fibrivirga algicola</name>
    <dbReference type="NCBI Taxonomy" id="2950420"/>
    <lineage>
        <taxon>Bacteria</taxon>
        <taxon>Pseudomonadati</taxon>
        <taxon>Bacteroidota</taxon>
        <taxon>Cytophagia</taxon>
        <taxon>Cytophagales</taxon>
        <taxon>Spirosomataceae</taxon>
        <taxon>Fibrivirga</taxon>
    </lineage>
</organism>
<keyword evidence="2 4" id="KW-0808">Transferase</keyword>
<dbReference type="Gene3D" id="3.90.1510.10">
    <property type="entry name" value="Glycerate kinase, domain 2"/>
    <property type="match status" value="1"/>
</dbReference>
<keyword evidence="3 4" id="KW-0418">Kinase</keyword>
<dbReference type="InterPro" id="IPR018197">
    <property type="entry name" value="Glycerate_kinase_RE-like"/>
</dbReference>
<dbReference type="RefSeq" id="WP_166693887.1">
    <property type="nucleotide sequence ID" value="NZ_WAEL01000011.1"/>
</dbReference>
<evidence type="ECO:0000313" key="5">
    <source>
        <dbReference type="EMBL" id="NID13350.1"/>
    </source>
</evidence>
<comment type="similarity">
    <text evidence="1 4">Belongs to the glycerate kinase type-1 family.</text>
</comment>
<dbReference type="PANTHER" id="PTHR21599">
    <property type="entry name" value="GLYCERATE KINASE"/>
    <property type="match status" value="1"/>
</dbReference>
<keyword evidence="6" id="KW-1185">Reference proteome</keyword>
<reference evidence="5" key="1">
    <citation type="submission" date="2024-05" db="EMBL/GenBank/DDBJ databases">
        <authorList>
            <person name="Jung D.-H."/>
        </authorList>
    </citation>
    <scope>NUCLEOTIDE SEQUENCE</scope>
    <source>
        <strain evidence="5">JA-25</strain>
    </source>
</reference>
<gene>
    <name evidence="5" type="ORF">F7231_24480</name>
</gene>
<comment type="caution">
    <text evidence="5">The sequence shown here is derived from an EMBL/GenBank/DDBJ whole genome shotgun (WGS) entry which is preliminary data.</text>
</comment>
<protein>
    <submittedName>
        <fullName evidence="5">Glycerate kinase</fullName>
    </submittedName>
</protein>
<dbReference type="Proteomes" id="UP000606008">
    <property type="component" value="Unassembled WGS sequence"/>
</dbReference>
<evidence type="ECO:0000256" key="4">
    <source>
        <dbReference type="PIRNR" id="PIRNR006078"/>
    </source>
</evidence>
<dbReference type="NCBIfam" id="TIGR00045">
    <property type="entry name" value="glycerate kinase"/>
    <property type="match status" value="1"/>
</dbReference>
<dbReference type="InterPro" id="IPR004381">
    <property type="entry name" value="Glycerate_kinase"/>
</dbReference>
<evidence type="ECO:0000256" key="3">
    <source>
        <dbReference type="ARBA" id="ARBA00022777"/>
    </source>
</evidence>
<dbReference type="PANTHER" id="PTHR21599:SF0">
    <property type="entry name" value="GLYCERATE KINASE"/>
    <property type="match status" value="1"/>
</dbReference>
<dbReference type="InterPro" id="IPR036129">
    <property type="entry name" value="Glycerate_kinase_sf"/>
</dbReference>
<evidence type="ECO:0000256" key="2">
    <source>
        <dbReference type="ARBA" id="ARBA00022679"/>
    </source>
</evidence>
<dbReference type="EMBL" id="WAEL01000011">
    <property type="protein sequence ID" value="NID13350.1"/>
    <property type="molecule type" value="Genomic_DNA"/>
</dbReference>
<dbReference type="Pfam" id="PF02595">
    <property type="entry name" value="Gly_kinase"/>
    <property type="match status" value="1"/>
</dbReference>
<sequence>MHVLVVPDKFKGSLTAQQAAEAIKAGLLATHPGWTVAVQPIADGGEGTAALLTEATLGTFKYCAVADPLGRPITARYGVSGDRQTAFIELAEASGLHLLTQGDRNPLYTSTFGSGTLIQDALGSGITELVLCIGGSATNDAGIGLAAALGYQFFDAREQPVFPIGANLIRIARIDDTAVHPAIRQVRIRVACDVTNPLYGPVGAAFVYAPQKGATEADVRKLDDGLRRIAALVEQTWDLTVADEPGSGAAGGVGFGARVFLKAHLEPGFALVAQYTHLAEAVAKADLIITGEGKLDSQTVHGKAIRGIAELGRAQQKPVVAFCGQLDLTPAQIQQLGLQQAIAISPPHLPLHEAQSKAARFLQTAVTATYP</sequence>
<proteinExistence type="inferred from homology"/>
<evidence type="ECO:0000313" key="6">
    <source>
        <dbReference type="Proteomes" id="UP000606008"/>
    </source>
</evidence>
<evidence type="ECO:0000256" key="1">
    <source>
        <dbReference type="ARBA" id="ARBA00006284"/>
    </source>
</evidence>
<dbReference type="PIRSF" id="PIRSF006078">
    <property type="entry name" value="GlxK"/>
    <property type="match status" value="1"/>
</dbReference>
<accession>A0ABX0QQC5</accession>